<evidence type="ECO:0000313" key="1">
    <source>
        <dbReference type="EMBL" id="SVC58609.1"/>
    </source>
</evidence>
<name>A0A382NBT9_9ZZZZ</name>
<evidence type="ECO:0008006" key="2">
    <source>
        <dbReference type="Google" id="ProtNLM"/>
    </source>
</evidence>
<reference evidence="1" key="1">
    <citation type="submission" date="2018-05" db="EMBL/GenBank/DDBJ databases">
        <authorList>
            <person name="Lanie J.A."/>
            <person name="Ng W.-L."/>
            <person name="Kazmierczak K.M."/>
            <person name="Andrzejewski T.M."/>
            <person name="Davidsen T.M."/>
            <person name="Wayne K.J."/>
            <person name="Tettelin H."/>
            <person name="Glass J.I."/>
            <person name="Rusch D."/>
            <person name="Podicherti R."/>
            <person name="Tsui H.-C.T."/>
            <person name="Winkler M.E."/>
        </authorList>
    </citation>
    <scope>NUCLEOTIDE SEQUENCE</scope>
</reference>
<proteinExistence type="predicted"/>
<gene>
    <name evidence="1" type="ORF">METZ01_LOCUS311463</name>
</gene>
<feature type="non-terminal residue" evidence="1">
    <location>
        <position position="84"/>
    </location>
</feature>
<dbReference type="EMBL" id="UINC01099378">
    <property type="protein sequence ID" value="SVC58609.1"/>
    <property type="molecule type" value="Genomic_DNA"/>
</dbReference>
<accession>A0A382NBT9</accession>
<organism evidence="1">
    <name type="scientific">marine metagenome</name>
    <dbReference type="NCBI Taxonomy" id="408172"/>
    <lineage>
        <taxon>unclassified sequences</taxon>
        <taxon>metagenomes</taxon>
        <taxon>ecological metagenomes</taxon>
    </lineage>
</organism>
<protein>
    <recommendedName>
        <fullName evidence="2">SprT-like domain-containing protein</fullName>
    </recommendedName>
</protein>
<dbReference type="AlphaFoldDB" id="A0A382NBT9"/>
<sequence length="84" mass="9933">MTEPRGESDLHRAWGRKLYRWWHHYNEEYLDGVLRVPLIELGGGGEVLGSWNISKRLLRIAEEHVATDPWLCVMETLRHEMAHQ</sequence>